<dbReference type="Proteomes" id="UP000000689">
    <property type="component" value="Chromosome 7"/>
</dbReference>
<dbReference type="GO" id="GO:0005634">
    <property type="term" value="C:nucleus"/>
    <property type="evidence" value="ECO:0007669"/>
    <property type="project" value="EnsemblFungi"/>
</dbReference>
<keyword evidence="1 2" id="KW-0694">RNA-binding</keyword>
<dbReference type="OMA" id="KQTAQEH"/>
<evidence type="ECO:0000256" key="3">
    <source>
        <dbReference type="SAM" id="MobiDB-lite"/>
    </source>
</evidence>
<evidence type="ECO:0000313" key="5">
    <source>
        <dbReference type="EMBL" id="CCD25790.2"/>
    </source>
</evidence>
<dbReference type="STRING" id="1071378.G0WDC9"/>
<dbReference type="HOGENOM" id="CLU_111217_0_0_1"/>
<dbReference type="AlphaFoldDB" id="G0WDC9"/>
<dbReference type="KEGG" id="ndi:NDAI_0G00140"/>
<dbReference type="InterPro" id="IPR035979">
    <property type="entry name" value="RBD_domain_sf"/>
</dbReference>
<evidence type="ECO:0000256" key="1">
    <source>
        <dbReference type="ARBA" id="ARBA00022884"/>
    </source>
</evidence>
<sequence length="187" mass="21923">MFSFRSIILLQPYRRRDLRNNLASRLGMEDKAGQKWLAEHKTPELPKKRVRFNSIPLDVSDFTIEDMLKEFGTPVYIKFYEMKDARSCIVEFEDLSIMEKIIKNFNGKDLNGTKLEVEMYEQYPKKSPRNKPSRPDSRDDYSQYRRNNSRGSRGSHYSLESKSSRPASSQKKTAEDLDAELDAYMNS</sequence>
<dbReference type="eggNOG" id="ENOG502S444">
    <property type="taxonomic scope" value="Eukaryota"/>
</dbReference>
<feature type="compositionally biased region" description="Low complexity" evidence="3">
    <location>
        <begin position="145"/>
        <end position="155"/>
    </location>
</feature>
<dbReference type="InterPro" id="IPR000504">
    <property type="entry name" value="RRM_dom"/>
</dbReference>
<dbReference type="EMBL" id="HE580273">
    <property type="protein sequence ID" value="CCD25790.2"/>
    <property type="molecule type" value="Genomic_DNA"/>
</dbReference>
<dbReference type="PROSITE" id="PS50102">
    <property type="entry name" value="RRM"/>
    <property type="match status" value="1"/>
</dbReference>
<evidence type="ECO:0000259" key="4">
    <source>
        <dbReference type="PROSITE" id="PS50102"/>
    </source>
</evidence>
<dbReference type="GO" id="GO:0016973">
    <property type="term" value="P:poly(A)+ mRNA export from nucleus"/>
    <property type="evidence" value="ECO:0007669"/>
    <property type="project" value="EnsemblFungi"/>
</dbReference>
<gene>
    <name evidence="5" type="primary">NDAI0G00140</name>
    <name evidence="5" type="ordered locus">NDAI_0G00140</name>
</gene>
<dbReference type="Pfam" id="PF13865">
    <property type="entry name" value="FoP_duplication"/>
    <property type="match status" value="1"/>
</dbReference>
<protein>
    <recommendedName>
        <fullName evidence="4">RRM domain-containing protein</fullName>
    </recommendedName>
</protein>
<organism evidence="5 6">
    <name type="scientific">Naumovozyma dairenensis (strain ATCC 10597 / BCRC 20456 / CBS 421 / NBRC 0211 / NRRL Y-12639)</name>
    <name type="common">Saccharomyces dairenensis</name>
    <dbReference type="NCBI Taxonomy" id="1071378"/>
    <lineage>
        <taxon>Eukaryota</taxon>
        <taxon>Fungi</taxon>
        <taxon>Dikarya</taxon>
        <taxon>Ascomycota</taxon>
        <taxon>Saccharomycotina</taxon>
        <taxon>Saccharomycetes</taxon>
        <taxon>Saccharomycetales</taxon>
        <taxon>Saccharomycetaceae</taxon>
        <taxon>Naumovozyma</taxon>
    </lineage>
</organism>
<feature type="compositionally biased region" description="Polar residues" evidence="3">
    <location>
        <begin position="158"/>
        <end position="171"/>
    </location>
</feature>
<accession>G0WDC9</accession>
<dbReference type="SMART" id="SM00360">
    <property type="entry name" value="RRM"/>
    <property type="match status" value="1"/>
</dbReference>
<dbReference type="InterPro" id="IPR012677">
    <property type="entry name" value="Nucleotide-bd_a/b_plait_sf"/>
</dbReference>
<dbReference type="Pfam" id="PF00076">
    <property type="entry name" value="RRM_1"/>
    <property type="match status" value="1"/>
</dbReference>
<evidence type="ECO:0000256" key="2">
    <source>
        <dbReference type="PROSITE-ProRule" id="PRU00176"/>
    </source>
</evidence>
<keyword evidence="6" id="KW-1185">Reference proteome</keyword>
<dbReference type="GeneID" id="11497186"/>
<feature type="domain" description="RRM" evidence="4">
    <location>
        <begin position="48"/>
        <end position="122"/>
    </location>
</feature>
<dbReference type="InterPro" id="IPR025715">
    <property type="entry name" value="FoP_C"/>
</dbReference>
<dbReference type="GO" id="GO:0003723">
    <property type="term" value="F:RNA binding"/>
    <property type="evidence" value="ECO:0007669"/>
    <property type="project" value="UniProtKB-UniRule"/>
</dbReference>
<reference evidence="5 6" key="1">
    <citation type="journal article" date="2011" name="Proc. Natl. Acad. Sci. U.S.A.">
        <title>Evolutionary erosion of yeast sex chromosomes by mating-type switching accidents.</title>
        <authorList>
            <person name="Gordon J.L."/>
            <person name="Armisen D."/>
            <person name="Proux-Wera E."/>
            <person name="Oheigeartaigh S.S."/>
            <person name="Byrne K.P."/>
            <person name="Wolfe K.H."/>
        </authorList>
    </citation>
    <scope>NUCLEOTIDE SEQUENCE [LARGE SCALE GENOMIC DNA]</scope>
    <source>
        <strain evidence="6">ATCC 10597 / BCRC 20456 / CBS 421 / NBRC 0211 / NRRL Y-12639</strain>
    </source>
</reference>
<feature type="compositionally biased region" description="Basic and acidic residues" evidence="3">
    <location>
        <begin position="133"/>
        <end position="143"/>
    </location>
</feature>
<dbReference type="Gene3D" id="3.30.70.330">
    <property type="match status" value="1"/>
</dbReference>
<dbReference type="SUPFAM" id="SSF54928">
    <property type="entry name" value="RNA-binding domain, RBD"/>
    <property type="match status" value="1"/>
</dbReference>
<dbReference type="RefSeq" id="XP_003671033.2">
    <property type="nucleotide sequence ID" value="XM_003670985.2"/>
</dbReference>
<name>G0WDC9_NAUDC</name>
<evidence type="ECO:0000313" key="6">
    <source>
        <dbReference type="Proteomes" id="UP000000689"/>
    </source>
</evidence>
<dbReference type="OrthoDB" id="1099063at2759"/>
<feature type="region of interest" description="Disordered" evidence="3">
    <location>
        <begin position="122"/>
        <end position="187"/>
    </location>
</feature>
<proteinExistence type="predicted"/>